<sequence>MNSSRFLKQQGFALLSVILLMVLVLSFISLLATRSVQQIQASGDSVGLTAATLASYSGQNVVTAALQGPIRGDLTQTVMQTSRATSRWSYGSGTGVVPDPASVDSDLAVVEGVLQQSADRMFCNSPVNLSDQGSATVRVYFTGTACGTALPAGTSLPPSRYVDGAPRSGAGTVASQTYGVPYLVVVTGTKGKSQRMTTLLGEYQFQLGRSSFARYGLFTNIHTSKAGSNVVFTSNILYDGPVHTNGKFNFSTGTPYFGSYVTSVGCNDVTCTSKTPSVLVASGTSTITQSASTATTAFAGGANSPNCVQRSVCPELVKGIDFNASYIPMPTNSQNQQAAAQAAGLVFTESMTLRMWAADANGNVPAAGTPATAQYIQACRTANTASCQTWRITMVNGQMVRQLNVSTTATWSTTSTAWAAPSAFNGVIYAPGFSRVGGLDRTGTGPATAPAALASFAQITVAAEGNIRITRDLKYENTPCPGALSRSGTGQIQTANCSNMDAQNILGIYSQSGDVTVGSNSNCLSSPTTCTTTQRLDHAPSDLTVQGVLMSSTGEFAVESYGSGTDRGAINLLGGLIENYYGPVGTTGGTGYKRAFTYDQRLLQGMSPPFFPTTPNDEVTAVFTRGYGIKEQ</sequence>
<protein>
    <submittedName>
        <fullName evidence="2">DUF4900 domain-containing protein</fullName>
    </submittedName>
</protein>
<dbReference type="AlphaFoldDB" id="A0A511N9U6"/>
<dbReference type="InterPro" id="IPR032601">
    <property type="entry name" value="DUF4900"/>
</dbReference>
<evidence type="ECO:0000313" key="2">
    <source>
        <dbReference type="EMBL" id="GEM49603.1"/>
    </source>
</evidence>
<dbReference type="Proteomes" id="UP000321306">
    <property type="component" value="Unassembled WGS sequence"/>
</dbReference>
<reference evidence="2 3" key="1">
    <citation type="submission" date="2019-07" db="EMBL/GenBank/DDBJ databases">
        <title>Whole genome shotgun sequence of Deinococcus cellulosilyticus NBRC 106333.</title>
        <authorList>
            <person name="Hosoyama A."/>
            <person name="Uohara A."/>
            <person name="Ohji S."/>
            <person name="Ichikawa N."/>
        </authorList>
    </citation>
    <scope>NUCLEOTIDE SEQUENCE [LARGE SCALE GENOMIC DNA]</scope>
    <source>
        <strain evidence="2 3">NBRC 106333</strain>
    </source>
</reference>
<dbReference type="RefSeq" id="WP_146890442.1">
    <property type="nucleotide sequence ID" value="NZ_BJXB01000038.1"/>
</dbReference>
<accession>A0A511N9U6</accession>
<evidence type="ECO:0000256" key="1">
    <source>
        <dbReference type="SAM" id="Phobius"/>
    </source>
</evidence>
<dbReference type="EMBL" id="BJXB01000038">
    <property type="protein sequence ID" value="GEM49603.1"/>
    <property type="molecule type" value="Genomic_DNA"/>
</dbReference>
<name>A0A511N9U6_DEIC1</name>
<comment type="caution">
    <text evidence="2">The sequence shown here is derived from an EMBL/GenBank/DDBJ whole genome shotgun (WGS) entry which is preliminary data.</text>
</comment>
<keyword evidence="1" id="KW-1133">Transmembrane helix</keyword>
<proteinExistence type="predicted"/>
<evidence type="ECO:0000313" key="3">
    <source>
        <dbReference type="Proteomes" id="UP000321306"/>
    </source>
</evidence>
<feature type="transmembrane region" description="Helical" evidence="1">
    <location>
        <begin position="12"/>
        <end position="32"/>
    </location>
</feature>
<dbReference type="OrthoDB" id="55472at2"/>
<keyword evidence="1" id="KW-0472">Membrane</keyword>
<organism evidence="2 3">
    <name type="scientific">Deinococcus cellulosilyticus (strain DSM 18568 / NBRC 106333 / KACC 11606 / 5516J-15)</name>
    <dbReference type="NCBI Taxonomy" id="1223518"/>
    <lineage>
        <taxon>Bacteria</taxon>
        <taxon>Thermotogati</taxon>
        <taxon>Deinococcota</taxon>
        <taxon>Deinococci</taxon>
        <taxon>Deinococcales</taxon>
        <taxon>Deinococcaceae</taxon>
        <taxon>Deinococcus</taxon>
    </lineage>
</organism>
<dbReference type="Pfam" id="PF16241">
    <property type="entry name" value="DUF4900"/>
    <property type="match status" value="1"/>
</dbReference>
<gene>
    <name evidence="2" type="ORF">DC3_52380</name>
</gene>
<keyword evidence="1" id="KW-0812">Transmembrane</keyword>
<keyword evidence="3" id="KW-1185">Reference proteome</keyword>